<accession>A0ABR7NQD0</accession>
<dbReference type="CDD" id="cd02803">
    <property type="entry name" value="OYE_like_FMN_family"/>
    <property type="match status" value="1"/>
</dbReference>
<dbReference type="InterPro" id="IPR013785">
    <property type="entry name" value="Aldolase_TIM"/>
</dbReference>
<comment type="cofactor">
    <cofactor evidence="1">
        <name>FMN</name>
        <dbReference type="ChEBI" id="CHEBI:58210"/>
    </cofactor>
</comment>
<sequence>MERLFTAWKLKNLEIQNRICVPPMVCFGWSDESGMVVDRNVEHYRAMAKGGPGLIIQEATCVSENGRLSRDQLGIWSDAHVPGLKRIVEAVHGEGVPLLLQIHHAGVVSETEDPVCPSDYSLVFKGRERHGRELSVEEIQKIEGDFIEAARRAYEAGYDGVELHGCHNYLLCQFFNRRVNRRTDLYNAEDMQIVKNIIDGIRKVTPPEFVVGIRLGAFEPEISDGVAHAKKLEAMGIDFINVSYGFDKEAVREKPQGYPFAEAIYGAERIRAAVSVPVFAVYGIQDGETAEAVLKQTGADMVNIGRGVLVNYNWASDVKAGRDPGKCLYCKTCMWRSDPDQCAGKLLFNRKR</sequence>
<evidence type="ECO:0000256" key="3">
    <source>
        <dbReference type="ARBA" id="ARBA00022643"/>
    </source>
</evidence>
<name>A0ABR7NQD0_9FIRM</name>
<evidence type="ECO:0000256" key="4">
    <source>
        <dbReference type="ARBA" id="ARBA00022857"/>
    </source>
</evidence>
<dbReference type="Pfam" id="PF00724">
    <property type="entry name" value="Oxidored_FMN"/>
    <property type="match status" value="1"/>
</dbReference>
<dbReference type="InterPro" id="IPR044152">
    <property type="entry name" value="YqjM-like"/>
</dbReference>
<dbReference type="PANTHER" id="PTHR43303">
    <property type="entry name" value="NADPH DEHYDROGENASE C23G7.10C-RELATED"/>
    <property type="match status" value="1"/>
</dbReference>
<evidence type="ECO:0000256" key="5">
    <source>
        <dbReference type="ARBA" id="ARBA00023002"/>
    </source>
</evidence>
<evidence type="ECO:0000256" key="1">
    <source>
        <dbReference type="ARBA" id="ARBA00001917"/>
    </source>
</evidence>
<protein>
    <submittedName>
        <fullName evidence="7">NADH:flavin oxidoreductase</fullName>
    </submittedName>
</protein>
<evidence type="ECO:0000259" key="6">
    <source>
        <dbReference type="Pfam" id="PF00724"/>
    </source>
</evidence>
<dbReference type="EMBL" id="JACRTJ010000008">
    <property type="protein sequence ID" value="MBC8598313.1"/>
    <property type="molecule type" value="Genomic_DNA"/>
</dbReference>
<comment type="caution">
    <text evidence="7">The sequence shown here is derived from an EMBL/GenBank/DDBJ whole genome shotgun (WGS) entry which is preliminary data.</text>
</comment>
<feature type="domain" description="NADH:flavin oxidoreductase/NADH oxidase N-terminal" evidence="6">
    <location>
        <begin position="4"/>
        <end position="322"/>
    </location>
</feature>
<proteinExistence type="predicted"/>
<evidence type="ECO:0000313" key="8">
    <source>
        <dbReference type="Proteomes" id="UP000647491"/>
    </source>
</evidence>
<dbReference type="Proteomes" id="UP000647491">
    <property type="component" value="Unassembled WGS sequence"/>
</dbReference>
<dbReference type="SUPFAM" id="SSF51395">
    <property type="entry name" value="FMN-linked oxidoreductases"/>
    <property type="match status" value="1"/>
</dbReference>
<keyword evidence="8" id="KW-1185">Reference proteome</keyword>
<gene>
    <name evidence="7" type="ORF">H8708_03560</name>
</gene>
<keyword evidence="2" id="KW-0285">Flavoprotein</keyword>
<dbReference type="Gene3D" id="3.20.20.70">
    <property type="entry name" value="Aldolase class I"/>
    <property type="match status" value="1"/>
</dbReference>
<evidence type="ECO:0000313" key="7">
    <source>
        <dbReference type="EMBL" id="MBC8598313.1"/>
    </source>
</evidence>
<keyword evidence="4" id="KW-0521">NADP</keyword>
<organism evidence="7 8">
    <name type="scientific">Enterocloster hominis</name>
    <name type="common">ex Liu et al. 2021</name>
    <dbReference type="NCBI Taxonomy" id="2763663"/>
    <lineage>
        <taxon>Bacteria</taxon>
        <taxon>Bacillati</taxon>
        <taxon>Bacillota</taxon>
        <taxon>Clostridia</taxon>
        <taxon>Lachnospirales</taxon>
        <taxon>Lachnospiraceae</taxon>
        <taxon>Enterocloster</taxon>
    </lineage>
</organism>
<reference evidence="7 8" key="1">
    <citation type="submission" date="2020-08" db="EMBL/GenBank/DDBJ databases">
        <title>Genome public.</title>
        <authorList>
            <person name="Liu C."/>
            <person name="Sun Q."/>
        </authorList>
    </citation>
    <scope>NUCLEOTIDE SEQUENCE [LARGE SCALE GENOMIC DNA]</scope>
    <source>
        <strain evidence="7 8">BX10</strain>
    </source>
</reference>
<dbReference type="InterPro" id="IPR001155">
    <property type="entry name" value="OxRdtase_FMN_N"/>
</dbReference>
<keyword evidence="5" id="KW-0560">Oxidoreductase</keyword>
<keyword evidence="3" id="KW-0288">FMN</keyword>
<dbReference type="RefSeq" id="WP_262426980.1">
    <property type="nucleotide sequence ID" value="NZ_JACRTJ010000008.1"/>
</dbReference>
<evidence type="ECO:0000256" key="2">
    <source>
        <dbReference type="ARBA" id="ARBA00022630"/>
    </source>
</evidence>
<dbReference type="PANTHER" id="PTHR43303:SF4">
    <property type="entry name" value="NADPH DEHYDROGENASE C23G7.10C-RELATED"/>
    <property type="match status" value="1"/>
</dbReference>